<gene>
    <name evidence="4" type="ORF">RGB73_04590</name>
</gene>
<keyword evidence="2" id="KW-0804">Transcription</keyword>
<dbReference type="PROSITE" id="PS01124">
    <property type="entry name" value="HTH_ARAC_FAMILY_2"/>
    <property type="match status" value="1"/>
</dbReference>
<dbReference type="InterPro" id="IPR009057">
    <property type="entry name" value="Homeodomain-like_sf"/>
</dbReference>
<name>A0ABY9T6A4_BREBE</name>
<dbReference type="Gene3D" id="1.10.10.60">
    <property type="entry name" value="Homeodomain-like"/>
    <property type="match status" value="2"/>
</dbReference>
<reference evidence="4 5" key="1">
    <citation type="submission" date="2023-09" db="EMBL/GenBank/DDBJ databases">
        <title>Complete Genome and Methylome dissection of Bacillus brevis NEB573 original source of BbsI restriction endonuclease.</title>
        <authorList>
            <person name="Fomenkov A."/>
            <person name="Roberts R.D."/>
        </authorList>
    </citation>
    <scope>NUCLEOTIDE SEQUENCE [LARGE SCALE GENOMIC DNA]</scope>
    <source>
        <strain evidence="4 5">NEB573</strain>
    </source>
</reference>
<feature type="domain" description="HTH araC/xylS-type" evidence="3">
    <location>
        <begin position="212"/>
        <end position="310"/>
    </location>
</feature>
<keyword evidence="5" id="KW-1185">Reference proteome</keyword>
<evidence type="ECO:0000256" key="1">
    <source>
        <dbReference type="ARBA" id="ARBA00023015"/>
    </source>
</evidence>
<dbReference type="EMBL" id="CP134050">
    <property type="protein sequence ID" value="WNC15624.1"/>
    <property type="molecule type" value="Genomic_DNA"/>
</dbReference>
<protein>
    <submittedName>
        <fullName evidence="4">AraC family transcriptional regulator</fullName>
    </submittedName>
</protein>
<dbReference type="PANTHER" id="PTHR43436:SF1">
    <property type="entry name" value="TRANSCRIPTIONAL REGULATORY PROTEIN"/>
    <property type="match status" value="1"/>
</dbReference>
<dbReference type="InterPro" id="IPR009594">
    <property type="entry name" value="Tscrpt_reg_HTH_AraC_N"/>
</dbReference>
<evidence type="ECO:0000256" key="2">
    <source>
        <dbReference type="ARBA" id="ARBA00023163"/>
    </source>
</evidence>
<dbReference type="Proteomes" id="UP001256827">
    <property type="component" value="Chromosome"/>
</dbReference>
<sequence>MRTFDEHAVPSIPDNAEKSLDAATARLARLICAHAPHDGIFSGRIPGLYFGRHSRIDTESEHTIFSPSIGIAAQGSKTVSVGQEVYRYVGSRIFVAPVAVPARMQTTLASSTEPFLGVRLDLNPQRISELVLKVYPKGLPAVRHWSAGYIINADLSIINAVTRLVECLSSSVDADLVAPLVVDEILIRLLCSPIGAHVAEMGTANSSVQRIAKAIAALRDNFSQQIKIADLADLVHMSVSSFHEHFKSVTSMSPLQYQKALRLHEARRLLLSGELDTATVYQLVGYVSHSQFSRDYKRFFGNPPSRDIARLRKQAYKLD</sequence>
<dbReference type="Pfam" id="PF06719">
    <property type="entry name" value="AraC_N"/>
    <property type="match status" value="1"/>
</dbReference>
<dbReference type="SMART" id="SM00342">
    <property type="entry name" value="HTH_ARAC"/>
    <property type="match status" value="1"/>
</dbReference>
<evidence type="ECO:0000259" key="3">
    <source>
        <dbReference type="PROSITE" id="PS01124"/>
    </source>
</evidence>
<dbReference type="PANTHER" id="PTHR43436">
    <property type="entry name" value="ARAC-FAMILY TRANSCRIPTIONAL REGULATOR"/>
    <property type="match status" value="1"/>
</dbReference>
<dbReference type="SUPFAM" id="SSF46689">
    <property type="entry name" value="Homeodomain-like"/>
    <property type="match status" value="2"/>
</dbReference>
<evidence type="ECO:0000313" key="4">
    <source>
        <dbReference type="EMBL" id="WNC15624.1"/>
    </source>
</evidence>
<dbReference type="InterPro" id="IPR018060">
    <property type="entry name" value="HTH_AraC"/>
</dbReference>
<dbReference type="RefSeq" id="WP_310769562.1">
    <property type="nucleotide sequence ID" value="NZ_CP134050.1"/>
</dbReference>
<keyword evidence="1" id="KW-0805">Transcription regulation</keyword>
<proteinExistence type="predicted"/>
<evidence type="ECO:0000313" key="5">
    <source>
        <dbReference type="Proteomes" id="UP001256827"/>
    </source>
</evidence>
<accession>A0ABY9T6A4</accession>
<organism evidence="4 5">
    <name type="scientific">Brevibacillus brevis</name>
    <name type="common">Bacillus brevis</name>
    <dbReference type="NCBI Taxonomy" id="1393"/>
    <lineage>
        <taxon>Bacteria</taxon>
        <taxon>Bacillati</taxon>
        <taxon>Bacillota</taxon>
        <taxon>Bacilli</taxon>
        <taxon>Bacillales</taxon>
        <taxon>Paenibacillaceae</taxon>
        <taxon>Brevibacillus</taxon>
    </lineage>
</organism>
<dbReference type="Pfam" id="PF12833">
    <property type="entry name" value="HTH_18"/>
    <property type="match status" value="1"/>
</dbReference>